<evidence type="ECO:0000313" key="1">
    <source>
        <dbReference type="EMBL" id="KYD20926.1"/>
    </source>
</evidence>
<name>A0A150M956_9BACI</name>
<dbReference type="EMBL" id="LQYT01000026">
    <property type="protein sequence ID" value="KYD20926.1"/>
    <property type="molecule type" value="Genomic_DNA"/>
</dbReference>
<comment type="caution">
    <text evidence="1">The sequence shown here is derived from an EMBL/GenBank/DDBJ whole genome shotgun (WGS) entry which is preliminary data.</text>
</comment>
<proteinExistence type="predicted"/>
<accession>A0A150M956</accession>
<dbReference type="AlphaFoldDB" id="A0A150M956"/>
<organism evidence="1 2">
    <name type="scientific">Caldibacillus debilis</name>
    <dbReference type="NCBI Taxonomy" id="301148"/>
    <lineage>
        <taxon>Bacteria</taxon>
        <taxon>Bacillati</taxon>
        <taxon>Bacillota</taxon>
        <taxon>Bacilli</taxon>
        <taxon>Bacillales</taxon>
        <taxon>Bacillaceae</taxon>
        <taxon>Caldibacillus</taxon>
    </lineage>
</organism>
<gene>
    <name evidence="1" type="ORF">B4135_1753</name>
</gene>
<dbReference type="Proteomes" id="UP000075683">
    <property type="component" value="Unassembled WGS sequence"/>
</dbReference>
<reference evidence="1 2" key="1">
    <citation type="submission" date="2016-01" db="EMBL/GenBank/DDBJ databases">
        <title>Draft Genome Sequences of Seven Thermophilic Sporeformers Isolated from Foods.</title>
        <authorList>
            <person name="Berendsen E.M."/>
            <person name="Wells-Bennik M.H."/>
            <person name="Krawcyk A.O."/>
            <person name="De Jong A."/>
            <person name="Holsappel S."/>
            <person name="Eijlander R.T."/>
            <person name="Kuipers O.P."/>
        </authorList>
    </citation>
    <scope>NUCLEOTIDE SEQUENCE [LARGE SCALE GENOMIC DNA]</scope>
    <source>
        <strain evidence="1 2">B4135</strain>
    </source>
</reference>
<evidence type="ECO:0000313" key="2">
    <source>
        <dbReference type="Proteomes" id="UP000075683"/>
    </source>
</evidence>
<protein>
    <submittedName>
        <fullName evidence="1">Uncharacterized protein</fullName>
    </submittedName>
</protein>
<sequence length="37" mass="4165">MAILPNKEQGKYPSATRIFPLQTSAGRLHHPLIIIDH</sequence>